<protein>
    <submittedName>
        <fullName evidence="1">Uncharacterized protein</fullName>
    </submittedName>
</protein>
<evidence type="ECO:0000313" key="1">
    <source>
        <dbReference type="EMBL" id="SJZ43773.1"/>
    </source>
</evidence>
<dbReference type="Proteomes" id="UP000190367">
    <property type="component" value="Unassembled WGS sequence"/>
</dbReference>
<keyword evidence="2" id="KW-1185">Reference proteome</keyword>
<dbReference type="EMBL" id="FUWZ01000001">
    <property type="protein sequence ID" value="SJZ43773.1"/>
    <property type="molecule type" value="Genomic_DNA"/>
</dbReference>
<accession>A0A1T4KN16</accession>
<dbReference type="RefSeq" id="WP_078666937.1">
    <property type="nucleotide sequence ID" value="NZ_FUWZ01000001.1"/>
</dbReference>
<sequence>MSSFSNPILFSKYFNVSPDTLAKAGLIDPFLTVDTQLFIDPILLDKSSNLLISVDAYNQFRTHFENVIRLLIISKKEGDTAWKAAQNLVSLREAPANGLGYGRSDRPGTSRPKELSTIILRTTKEIIELGAKDPEMISLMGFFEENVGPDTISDLTSWIIEPQLAKITNEFCNLHNIPVKTYSPTGIPLPHHTSKDGKERAIILVPTDIVRDLPVANDWAGIQEAAEANAEIRNRVNYLLAGIAKPKVVEIKEAIKSAVLTSADLLQEFINSVKDHTTFYDPNIDALGYYSLKKMLSDNSNVLKSNKKYDLQTDIDSVKQVVYDSIEMFKHHVENGNLWEELWINNKPKKERAAQLIYFAIADGFCKANNIDISPEANMGGGPIDFKYSKGYTTRVLVEMKKSTGTVVHGYETQLEIYKEAARTNYGIFIVMDYGNLGDKLQKILKIKEERIKNNEPASDIIVIDASQKVSASKRNL</sequence>
<dbReference type="OrthoDB" id="212459at2"/>
<organism evidence="1 2">
    <name type="scientific">Chitinophaga eiseniae</name>
    <dbReference type="NCBI Taxonomy" id="634771"/>
    <lineage>
        <taxon>Bacteria</taxon>
        <taxon>Pseudomonadati</taxon>
        <taxon>Bacteroidota</taxon>
        <taxon>Chitinophagia</taxon>
        <taxon>Chitinophagales</taxon>
        <taxon>Chitinophagaceae</taxon>
        <taxon>Chitinophaga</taxon>
    </lineage>
</organism>
<reference evidence="2" key="1">
    <citation type="submission" date="2017-02" db="EMBL/GenBank/DDBJ databases">
        <authorList>
            <person name="Varghese N."/>
            <person name="Submissions S."/>
        </authorList>
    </citation>
    <scope>NUCLEOTIDE SEQUENCE [LARGE SCALE GENOMIC DNA]</scope>
    <source>
        <strain evidence="2">DSM 22224</strain>
    </source>
</reference>
<evidence type="ECO:0000313" key="2">
    <source>
        <dbReference type="Proteomes" id="UP000190367"/>
    </source>
</evidence>
<dbReference type="AlphaFoldDB" id="A0A1T4KN16"/>
<gene>
    <name evidence="1" type="ORF">SAMN04488128_101218</name>
</gene>
<dbReference type="STRING" id="634771.SAMN04488128_101218"/>
<name>A0A1T4KN16_9BACT</name>
<proteinExistence type="predicted"/>